<dbReference type="PANTHER" id="PTHR12963:SF4">
    <property type="entry name" value="ACTIVATING SIGNAL COINTEGRATOR 1"/>
    <property type="match status" value="1"/>
</dbReference>
<feature type="compositionally biased region" description="Polar residues" evidence="1">
    <location>
        <begin position="402"/>
        <end position="424"/>
    </location>
</feature>
<dbReference type="STRING" id="246404.A0A507CNW6"/>
<dbReference type="InterPro" id="IPR056993">
    <property type="entry name" value="TRIP4_3rd_dom"/>
</dbReference>
<evidence type="ECO:0000259" key="2">
    <source>
        <dbReference type="Pfam" id="PF06221"/>
    </source>
</evidence>
<comment type="caution">
    <text evidence="4">The sequence shown here is derived from an EMBL/GenBank/DDBJ whole genome shotgun (WGS) entry which is preliminary data.</text>
</comment>
<feature type="region of interest" description="Disordered" evidence="1">
    <location>
        <begin position="235"/>
        <end position="257"/>
    </location>
</feature>
<feature type="compositionally biased region" description="Basic and acidic residues" evidence="1">
    <location>
        <begin position="439"/>
        <end position="473"/>
    </location>
</feature>
<dbReference type="Pfam" id="PF23134">
    <property type="entry name" value="TRIP4_3rd"/>
    <property type="match status" value="1"/>
</dbReference>
<evidence type="ECO:0000313" key="4">
    <source>
        <dbReference type="EMBL" id="TPX40813.1"/>
    </source>
</evidence>
<dbReference type="EMBL" id="QEAP01001789">
    <property type="protein sequence ID" value="TPX40813.1"/>
    <property type="molecule type" value="Genomic_DNA"/>
</dbReference>
<sequence length="494" mass="53871">MKHSPETLDWISDNLSRLLGLPHSDALQMANQLSNGQESIEYLQGLLGEDSDALNFISAFAERTSKPTPPKQKSHANAGPTPKPAAKEATGTFKDPTRVYRKKDNNESYLVSAKLNSGSATPPQSHAIQPSSANTSPKQDAPKKTTKQKKTYVVVTVDSLTAGDRVGNLVGLNGRPICQCLAAKHGLLTNCLTCGKVICSLEGPGPCPSCGTLVESAIQQVTMIQAKQNYNHAVAMPDSPSTTKNSKKSKTAAPGNHVVNRYGASVGATASAAVSTPGGPRESEASFPTLASEKDLVALRKAEEQRERLLDYQKNSTARTRVFDSASDFDFNSDAQNKWLTAEERGLALKKAKEQEKLEEERKKARVISIDLQSRRVVLEKVESAAAFRNRSYEEEVHISRENSPSFQQAPITPGSTGLFQNPTLRIIPKFIPPTPLKQDSKETDKPKKPKSQDKKVKSVEQPWQKEDMKLADKPATMKKMREILADEGQGAEN</sequence>
<dbReference type="GO" id="GO:0005634">
    <property type="term" value="C:nucleus"/>
    <property type="evidence" value="ECO:0007669"/>
    <property type="project" value="InterPro"/>
</dbReference>
<feature type="non-terminal residue" evidence="4">
    <location>
        <position position="494"/>
    </location>
</feature>
<feature type="compositionally biased region" description="Polar residues" evidence="1">
    <location>
        <begin position="115"/>
        <end position="138"/>
    </location>
</feature>
<feature type="domain" description="TRIP4/RQT4 C2HC5-type zinc finger" evidence="2">
    <location>
        <begin position="177"/>
        <end position="223"/>
    </location>
</feature>
<dbReference type="InterPro" id="IPR009349">
    <property type="entry name" value="TRIP4/RQT4_C2HC5_Znf"/>
</dbReference>
<dbReference type="GO" id="GO:0045893">
    <property type="term" value="P:positive regulation of DNA-templated transcription"/>
    <property type="evidence" value="ECO:0007669"/>
    <property type="project" value="TreeGrafter"/>
</dbReference>
<keyword evidence="5" id="KW-1185">Reference proteome</keyword>
<evidence type="ECO:0000256" key="1">
    <source>
        <dbReference type="SAM" id="MobiDB-lite"/>
    </source>
</evidence>
<feature type="region of interest" description="Disordered" evidence="1">
    <location>
        <begin position="115"/>
        <end position="148"/>
    </location>
</feature>
<gene>
    <name evidence="4" type="ORF">CcCBS67573_g10604</name>
</gene>
<dbReference type="GO" id="GO:0180022">
    <property type="term" value="C:RQC-trigger complex"/>
    <property type="evidence" value="ECO:0007669"/>
    <property type="project" value="InterPro"/>
</dbReference>
<dbReference type="InterPro" id="IPR039128">
    <property type="entry name" value="TRIP4-like"/>
</dbReference>
<protein>
    <submittedName>
        <fullName evidence="4">Uncharacterized protein</fullName>
    </submittedName>
</protein>
<feature type="domain" description="Activating signal cointegrator 1 third" evidence="3">
    <location>
        <begin position="331"/>
        <end position="379"/>
    </location>
</feature>
<organism evidence="4 5">
    <name type="scientific">Chytriomyces confervae</name>
    <dbReference type="NCBI Taxonomy" id="246404"/>
    <lineage>
        <taxon>Eukaryota</taxon>
        <taxon>Fungi</taxon>
        <taxon>Fungi incertae sedis</taxon>
        <taxon>Chytridiomycota</taxon>
        <taxon>Chytridiomycota incertae sedis</taxon>
        <taxon>Chytridiomycetes</taxon>
        <taxon>Chytridiales</taxon>
        <taxon>Chytriomycetaceae</taxon>
        <taxon>Chytriomyces</taxon>
    </lineage>
</organism>
<dbReference type="Pfam" id="PF06221">
    <property type="entry name" value="zf-C2HC5"/>
    <property type="match status" value="1"/>
</dbReference>
<dbReference type="PANTHER" id="PTHR12963">
    <property type="entry name" value="THYROID RECEPTOR INTERACTING PROTEIN RELATED"/>
    <property type="match status" value="1"/>
</dbReference>
<accession>A0A507CNW6</accession>
<feature type="region of interest" description="Disordered" evidence="1">
    <location>
        <begin position="399"/>
        <end position="494"/>
    </location>
</feature>
<proteinExistence type="predicted"/>
<dbReference type="OrthoDB" id="338816at2759"/>
<reference evidence="4 5" key="1">
    <citation type="journal article" date="2019" name="Sci. Rep.">
        <title>Comparative genomics of chytrid fungi reveal insights into the obligate biotrophic and pathogenic lifestyle of Synchytrium endobioticum.</title>
        <authorList>
            <person name="van de Vossenberg B.T.L.H."/>
            <person name="Warris S."/>
            <person name="Nguyen H.D.T."/>
            <person name="van Gent-Pelzer M.P.E."/>
            <person name="Joly D.L."/>
            <person name="van de Geest H.C."/>
            <person name="Bonants P.J.M."/>
            <person name="Smith D.S."/>
            <person name="Levesque C.A."/>
            <person name="van der Lee T.A.J."/>
        </authorList>
    </citation>
    <scope>NUCLEOTIDE SEQUENCE [LARGE SCALE GENOMIC DNA]</scope>
    <source>
        <strain evidence="4 5">CBS 675.73</strain>
    </source>
</reference>
<dbReference type="GO" id="GO:0072344">
    <property type="term" value="P:rescue of stalled ribosome"/>
    <property type="evidence" value="ECO:0007669"/>
    <property type="project" value="InterPro"/>
</dbReference>
<evidence type="ECO:0000259" key="3">
    <source>
        <dbReference type="Pfam" id="PF23134"/>
    </source>
</evidence>
<feature type="region of interest" description="Disordered" evidence="1">
    <location>
        <begin position="63"/>
        <end position="101"/>
    </location>
</feature>
<name>A0A507CNW6_9FUNG</name>
<dbReference type="Proteomes" id="UP000320333">
    <property type="component" value="Unassembled WGS sequence"/>
</dbReference>
<dbReference type="AlphaFoldDB" id="A0A507CNW6"/>
<evidence type="ECO:0000313" key="5">
    <source>
        <dbReference type="Proteomes" id="UP000320333"/>
    </source>
</evidence>
<dbReference type="GO" id="GO:0008270">
    <property type="term" value="F:zinc ion binding"/>
    <property type="evidence" value="ECO:0007669"/>
    <property type="project" value="InterPro"/>
</dbReference>